<evidence type="ECO:0000313" key="3">
    <source>
        <dbReference type="Proteomes" id="UP000703269"/>
    </source>
</evidence>
<gene>
    <name evidence="2" type="ORF">PsYK624_072440</name>
</gene>
<protein>
    <submittedName>
        <fullName evidence="2">Uncharacterized protein</fullName>
    </submittedName>
</protein>
<keyword evidence="3" id="KW-1185">Reference proteome</keyword>
<feature type="region of interest" description="Disordered" evidence="1">
    <location>
        <begin position="71"/>
        <end position="110"/>
    </location>
</feature>
<accession>A0A9P3GBZ9</accession>
<reference evidence="2 3" key="1">
    <citation type="submission" date="2021-08" db="EMBL/GenBank/DDBJ databases">
        <title>Draft Genome Sequence of Phanerochaete sordida strain YK-624.</title>
        <authorList>
            <person name="Mori T."/>
            <person name="Dohra H."/>
            <person name="Suzuki T."/>
            <person name="Kawagishi H."/>
            <person name="Hirai H."/>
        </authorList>
    </citation>
    <scope>NUCLEOTIDE SEQUENCE [LARGE SCALE GENOMIC DNA]</scope>
    <source>
        <strain evidence="2 3">YK-624</strain>
    </source>
</reference>
<dbReference type="EMBL" id="BPQB01000019">
    <property type="protein sequence ID" value="GJE91095.1"/>
    <property type="molecule type" value="Genomic_DNA"/>
</dbReference>
<sequence>MQSQLYSPSRTLAWRRAPLGSPSGSSTQAPRRNGLRSVAGWHTLGPQRRDASAAYRLLVLSPFSAARRGARTHEPARTHHGACPPAAHAPAARPRASDARRAASGAAVSRGVGAAARPSVLAGLRCGMGSTPVLQLRQRQQLVGTGYGGPASVVLRSVAASMRVGAHPGGRALAPPQPPPPSVQVVLSCAASRAWRRQRRFAGRTVAPHSRPAACRRRDSLSLAAF</sequence>
<proteinExistence type="predicted"/>
<evidence type="ECO:0000313" key="2">
    <source>
        <dbReference type="EMBL" id="GJE91095.1"/>
    </source>
</evidence>
<dbReference type="Proteomes" id="UP000703269">
    <property type="component" value="Unassembled WGS sequence"/>
</dbReference>
<feature type="compositionally biased region" description="Low complexity" evidence="1">
    <location>
        <begin position="81"/>
        <end position="94"/>
    </location>
</feature>
<feature type="region of interest" description="Disordered" evidence="1">
    <location>
        <begin position="1"/>
        <end position="33"/>
    </location>
</feature>
<comment type="caution">
    <text evidence="2">The sequence shown here is derived from an EMBL/GenBank/DDBJ whole genome shotgun (WGS) entry which is preliminary data.</text>
</comment>
<evidence type="ECO:0000256" key="1">
    <source>
        <dbReference type="SAM" id="MobiDB-lite"/>
    </source>
</evidence>
<organism evidence="2 3">
    <name type="scientific">Phanerochaete sordida</name>
    <dbReference type="NCBI Taxonomy" id="48140"/>
    <lineage>
        <taxon>Eukaryota</taxon>
        <taxon>Fungi</taxon>
        <taxon>Dikarya</taxon>
        <taxon>Basidiomycota</taxon>
        <taxon>Agaricomycotina</taxon>
        <taxon>Agaricomycetes</taxon>
        <taxon>Polyporales</taxon>
        <taxon>Phanerochaetaceae</taxon>
        <taxon>Phanerochaete</taxon>
    </lineage>
</organism>
<name>A0A9P3GBZ9_9APHY</name>
<feature type="compositionally biased region" description="Polar residues" evidence="1">
    <location>
        <begin position="1"/>
        <end position="10"/>
    </location>
</feature>
<dbReference type="AlphaFoldDB" id="A0A9P3GBZ9"/>